<organism evidence="1 2">
    <name type="scientific">Didymella glomerata</name>
    <dbReference type="NCBI Taxonomy" id="749621"/>
    <lineage>
        <taxon>Eukaryota</taxon>
        <taxon>Fungi</taxon>
        <taxon>Dikarya</taxon>
        <taxon>Ascomycota</taxon>
        <taxon>Pezizomycotina</taxon>
        <taxon>Dothideomycetes</taxon>
        <taxon>Pleosporomycetidae</taxon>
        <taxon>Pleosporales</taxon>
        <taxon>Pleosporineae</taxon>
        <taxon>Didymellaceae</taxon>
        <taxon>Didymella</taxon>
    </lineage>
</organism>
<sequence>MLGVIAEQVLVDFALDMGAAGSTFANAGDFVRAGNSLVYAKRDGSWAMALDAQEEKAVNDIFWEKWSQDTFPAATPIAFRPSREESWLGNNSYQQHSHFRKRRRTFRVSGFGLYVTADLSKWPEFLSSPGKC</sequence>
<keyword evidence="2" id="KW-1185">Reference proteome</keyword>
<gene>
    <name evidence="1" type="ORF">N0V87_010681</name>
</gene>
<dbReference type="Proteomes" id="UP001140562">
    <property type="component" value="Unassembled WGS sequence"/>
</dbReference>
<evidence type="ECO:0000313" key="1">
    <source>
        <dbReference type="EMBL" id="KAJ4329654.1"/>
    </source>
</evidence>
<name>A0A9W8WNQ4_9PLEO</name>
<dbReference type="AlphaFoldDB" id="A0A9W8WNQ4"/>
<accession>A0A9W8WNQ4</accession>
<reference evidence="1" key="1">
    <citation type="submission" date="2022-10" db="EMBL/GenBank/DDBJ databases">
        <title>Tapping the CABI collections for fungal endophytes: first genome assemblies for Collariella, Neodidymelliopsis, Ascochyta clinopodiicola, Didymella pomorum, Didymosphaeria variabile, Neocosmospora piperis and Neocucurbitaria cava.</title>
        <authorList>
            <person name="Hill R."/>
        </authorList>
    </citation>
    <scope>NUCLEOTIDE SEQUENCE</scope>
    <source>
        <strain evidence="1">IMI 360193</strain>
    </source>
</reference>
<dbReference type="EMBL" id="JAPEUV010000331">
    <property type="protein sequence ID" value="KAJ4329654.1"/>
    <property type="molecule type" value="Genomic_DNA"/>
</dbReference>
<evidence type="ECO:0000313" key="2">
    <source>
        <dbReference type="Proteomes" id="UP001140562"/>
    </source>
</evidence>
<proteinExistence type="predicted"/>
<protein>
    <submittedName>
        <fullName evidence="1">Uncharacterized protein</fullName>
    </submittedName>
</protein>
<comment type="caution">
    <text evidence="1">The sequence shown here is derived from an EMBL/GenBank/DDBJ whole genome shotgun (WGS) entry which is preliminary data.</text>
</comment>